<accession>A0A6G1JTC3</accession>
<dbReference type="AlphaFoldDB" id="A0A6G1JTC3"/>
<protein>
    <submittedName>
        <fullName evidence="3">3-carboxy-cis,cis-mucoante lactonizing enzyme</fullName>
    </submittedName>
</protein>
<evidence type="ECO:0000256" key="1">
    <source>
        <dbReference type="ARBA" id="ARBA00005564"/>
    </source>
</evidence>
<evidence type="ECO:0000313" key="4">
    <source>
        <dbReference type="Proteomes" id="UP000799428"/>
    </source>
</evidence>
<organism evidence="3 4">
    <name type="scientific">Pleomassaria siparia CBS 279.74</name>
    <dbReference type="NCBI Taxonomy" id="1314801"/>
    <lineage>
        <taxon>Eukaryota</taxon>
        <taxon>Fungi</taxon>
        <taxon>Dikarya</taxon>
        <taxon>Ascomycota</taxon>
        <taxon>Pezizomycotina</taxon>
        <taxon>Dothideomycetes</taxon>
        <taxon>Pleosporomycetidae</taxon>
        <taxon>Pleosporales</taxon>
        <taxon>Pleomassariaceae</taxon>
        <taxon>Pleomassaria</taxon>
    </lineage>
</organism>
<name>A0A6G1JTC3_9PLEO</name>
<evidence type="ECO:0000256" key="2">
    <source>
        <dbReference type="SAM" id="SignalP"/>
    </source>
</evidence>
<dbReference type="EMBL" id="MU005787">
    <property type="protein sequence ID" value="KAF2703532.1"/>
    <property type="molecule type" value="Genomic_DNA"/>
</dbReference>
<dbReference type="SUPFAM" id="SSF75011">
    <property type="entry name" value="3-carboxy-cis,cis-mucoante lactonizing enzyme"/>
    <property type="match status" value="1"/>
</dbReference>
<keyword evidence="2" id="KW-0732">Signal</keyword>
<evidence type="ECO:0000313" key="3">
    <source>
        <dbReference type="EMBL" id="KAF2703532.1"/>
    </source>
</evidence>
<dbReference type="PANTHER" id="PTHR30344">
    <property type="entry name" value="6-PHOSPHOGLUCONOLACTONASE-RELATED"/>
    <property type="match status" value="1"/>
</dbReference>
<dbReference type="Proteomes" id="UP000799428">
    <property type="component" value="Unassembled WGS sequence"/>
</dbReference>
<dbReference type="InterPro" id="IPR050282">
    <property type="entry name" value="Cycloisomerase_2"/>
</dbReference>
<comment type="similarity">
    <text evidence="1">Belongs to the cycloisomerase 2 family.</text>
</comment>
<keyword evidence="4" id="KW-1185">Reference proteome</keyword>
<dbReference type="InterPro" id="IPR015943">
    <property type="entry name" value="WD40/YVTN_repeat-like_dom_sf"/>
</dbReference>
<sequence length="391" mass="42380">MFSLRGIAALLSLPLVANFVNAAKHKAFVGREGAPDVFYTVEFDDEALTLELAANTSVPTPGGFVAFNFDKTTLYSTVQDYGTNGAGSTNLSVPVLTSYSIDADGNLTPSGELYATSDNADTFGSGVWVAANFAPPYEVHMISLNKDNKSGHIVMSVDANGSLKETSQTFVFGNTSYLHGGTFHPTMKWVYILDVDQNMIFTYSTNNGSVEYVANFTLPYPVDGPRHAIVHPNGQKLYLVTENSNHLAAFNIDLETGLPTGEGMVYYSMLQEGEDASLFWCSEVMLSPSNSLLWAANRGRVDGRNGSISLFTLDDEGEVEKQNFLINTTTSGGLANLVAPVLFSDRYIALPDLEVGFVEMWELAEDNSTATIIAHLDLADGGCCENVIWWS</sequence>
<proteinExistence type="inferred from homology"/>
<feature type="signal peptide" evidence="2">
    <location>
        <begin position="1"/>
        <end position="22"/>
    </location>
</feature>
<dbReference type="PANTHER" id="PTHR30344:SF4">
    <property type="entry name" value="CYCLASE, PUTATIVE (AFU_ORTHOLOGUE AFUA_6G11580)-RELATED"/>
    <property type="match status" value="1"/>
</dbReference>
<dbReference type="Gene3D" id="2.130.10.10">
    <property type="entry name" value="YVTN repeat-like/Quinoprotein amine dehydrogenase"/>
    <property type="match status" value="1"/>
</dbReference>
<dbReference type="Pfam" id="PF10282">
    <property type="entry name" value="Lactonase"/>
    <property type="match status" value="1"/>
</dbReference>
<dbReference type="GO" id="GO:0017057">
    <property type="term" value="F:6-phosphogluconolactonase activity"/>
    <property type="evidence" value="ECO:0007669"/>
    <property type="project" value="TreeGrafter"/>
</dbReference>
<gene>
    <name evidence="3" type="ORF">K504DRAFT_418619</name>
</gene>
<feature type="chain" id="PRO_5026310355" evidence="2">
    <location>
        <begin position="23"/>
        <end position="391"/>
    </location>
</feature>
<dbReference type="OrthoDB" id="1715191at2759"/>
<dbReference type="InterPro" id="IPR019405">
    <property type="entry name" value="Lactonase_7-beta_prop"/>
</dbReference>
<reference evidence="3" key="1">
    <citation type="journal article" date="2020" name="Stud. Mycol.">
        <title>101 Dothideomycetes genomes: a test case for predicting lifestyles and emergence of pathogens.</title>
        <authorList>
            <person name="Haridas S."/>
            <person name="Albert R."/>
            <person name="Binder M."/>
            <person name="Bloem J."/>
            <person name="Labutti K."/>
            <person name="Salamov A."/>
            <person name="Andreopoulos B."/>
            <person name="Baker S."/>
            <person name="Barry K."/>
            <person name="Bills G."/>
            <person name="Bluhm B."/>
            <person name="Cannon C."/>
            <person name="Castanera R."/>
            <person name="Culley D."/>
            <person name="Daum C."/>
            <person name="Ezra D."/>
            <person name="Gonzalez J."/>
            <person name="Henrissat B."/>
            <person name="Kuo A."/>
            <person name="Liang C."/>
            <person name="Lipzen A."/>
            <person name="Lutzoni F."/>
            <person name="Magnuson J."/>
            <person name="Mondo S."/>
            <person name="Nolan M."/>
            <person name="Ohm R."/>
            <person name="Pangilinan J."/>
            <person name="Park H.-J."/>
            <person name="Ramirez L."/>
            <person name="Alfaro M."/>
            <person name="Sun H."/>
            <person name="Tritt A."/>
            <person name="Yoshinaga Y."/>
            <person name="Zwiers L.-H."/>
            <person name="Turgeon B."/>
            <person name="Goodwin S."/>
            <person name="Spatafora J."/>
            <person name="Crous P."/>
            <person name="Grigoriev I."/>
        </authorList>
    </citation>
    <scope>NUCLEOTIDE SEQUENCE</scope>
    <source>
        <strain evidence="3">CBS 279.74</strain>
    </source>
</reference>